<evidence type="ECO:0000313" key="10">
    <source>
        <dbReference type="EMBL" id="MFB9326878.1"/>
    </source>
</evidence>
<dbReference type="InterPro" id="IPR002912">
    <property type="entry name" value="ACT_dom"/>
</dbReference>
<dbReference type="Gene3D" id="3.30.70.1150">
    <property type="entry name" value="ACT-like. Chain A, domain 2"/>
    <property type="match status" value="1"/>
</dbReference>
<evidence type="ECO:0000256" key="6">
    <source>
        <dbReference type="ARBA" id="ARBA00023304"/>
    </source>
</evidence>
<comment type="function">
    <text evidence="8">Catalyzes the conversion of 2 pyruvate molecules into acetolactate in the first common step of the biosynthetic pathway of the branched-amino acids such as leucine, isoleucine, and valine.</text>
</comment>
<dbReference type="InterPro" id="IPR054480">
    <property type="entry name" value="AHAS_small-like_ACT"/>
</dbReference>
<evidence type="ECO:0000256" key="2">
    <source>
        <dbReference type="ARBA" id="ARBA00005025"/>
    </source>
</evidence>
<dbReference type="EC" id="2.2.1.6" evidence="8"/>
<dbReference type="GO" id="GO:0003984">
    <property type="term" value="F:acetolactate synthase activity"/>
    <property type="evidence" value="ECO:0007669"/>
    <property type="project" value="UniProtKB-EC"/>
</dbReference>
<dbReference type="InterPro" id="IPR045865">
    <property type="entry name" value="ACT-like_dom_sf"/>
</dbReference>
<comment type="pathway">
    <text evidence="1 8">Amino-acid biosynthesis; L-isoleucine biosynthesis; L-isoleucine from 2-oxobutanoate: step 1/4.</text>
</comment>
<reference evidence="10 11" key="1">
    <citation type="submission" date="2024-09" db="EMBL/GenBank/DDBJ databases">
        <authorList>
            <person name="Sun Q."/>
            <person name="Mori K."/>
        </authorList>
    </citation>
    <scope>NUCLEOTIDE SEQUENCE [LARGE SCALE GENOMIC DNA]</scope>
    <source>
        <strain evidence="10 11">TISTR 2452</strain>
    </source>
</reference>
<dbReference type="EMBL" id="JBHMDO010000022">
    <property type="protein sequence ID" value="MFB9326878.1"/>
    <property type="molecule type" value="Genomic_DNA"/>
</dbReference>
<dbReference type="InterPro" id="IPR027271">
    <property type="entry name" value="Acetolactate_synth/TF_NikR_C"/>
</dbReference>
<dbReference type="Gene3D" id="3.30.70.260">
    <property type="match status" value="1"/>
</dbReference>
<dbReference type="PANTHER" id="PTHR30239:SF0">
    <property type="entry name" value="ACETOLACTATE SYNTHASE SMALL SUBUNIT 1, CHLOROPLASTIC"/>
    <property type="match status" value="1"/>
</dbReference>
<dbReference type="PANTHER" id="PTHR30239">
    <property type="entry name" value="ACETOLACTATE SYNTHASE SMALL SUBUNIT"/>
    <property type="match status" value="1"/>
</dbReference>
<dbReference type="SUPFAM" id="SSF55021">
    <property type="entry name" value="ACT-like"/>
    <property type="match status" value="2"/>
</dbReference>
<comment type="pathway">
    <text evidence="2 8">Amino-acid biosynthesis; L-valine biosynthesis; L-valine from pyruvate: step 1/4.</text>
</comment>
<comment type="similarity">
    <text evidence="3 8">Belongs to the acetolactate synthase small subunit family.</text>
</comment>
<gene>
    <name evidence="10" type="primary">ilvN</name>
    <name evidence="10" type="ORF">ACFFSY_13205</name>
</gene>
<keyword evidence="8 10" id="KW-0808">Transferase</keyword>
<comment type="subunit">
    <text evidence="4 8">Dimer of large and small chains.</text>
</comment>
<proteinExistence type="inferred from homology"/>
<dbReference type="Pfam" id="PF10369">
    <property type="entry name" value="ALS_ss_C"/>
    <property type="match status" value="1"/>
</dbReference>
<dbReference type="InterPro" id="IPR004789">
    <property type="entry name" value="Acetalactate_synth_ssu"/>
</dbReference>
<dbReference type="PROSITE" id="PS51671">
    <property type="entry name" value="ACT"/>
    <property type="match status" value="1"/>
</dbReference>
<dbReference type="Proteomes" id="UP001589747">
    <property type="component" value="Unassembled WGS sequence"/>
</dbReference>
<comment type="catalytic activity">
    <reaction evidence="7 8">
        <text>2 pyruvate + H(+) = (2S)-2-acetolactate + CO2</text>
        <dbReference type="Rhea" id="RHEA:25249"/>
        <dbReference type="ChEBI" id="CHEBI:15361"/>
        <dbReference type="ChEBI" id="CHEBI:15378"/>
        <dbReference type="ChEBI" id="CHEBI:16526"/>
        <dbReference type="ChEBI" id="CHEBI:58476"/>
        <dbReference type="EC" id="2.2.1.6"/>
    </reaction>
</comment>
<dbReference type="InterPro" id="IPR039557">
    <property type="entry name" value="AHAS_ACT"/>
</dbReference>
<keyword evidence="11" id="KW-1185">Reference proteome</keyword>
<evidence type="ECO:0000256" key="8">
    <source>
        <dbReference type="RuleBase" id="RU368092"/>
    </source>
</evidence>
<sequence>MNPAPLSTGQPPDRRHAEDGMLFSLLAVDSPGVLQRVCTLLSRRGINIDSIAVGGSERRGFARITLQTAQGVHASAGQIAYQLDKLIDVLDIAQLPSQDAIQRELALIRLEACEESISRVQELSACGCCELVSVSPAALLLQTSGEPRRIDELLQKLTPHVRQVTRSGMIAALPE</sequence>
<evidence type="ECO:0000256" key="5">
    <source>
        <dbReference type="ARBA" id="ARBA00022605"/>
    </source>
</evidence>
<dbReference type="CDD" id="cd04878">
    <property type="entry name" value="ACT_AHAS"/>
    <property type="match status" value="1"/>
</dbReference>
<keyword evidence="5 8" id="KW-0028">Amino-acid biosynthesis</keyword>
<accession>A0ABV5KR54</accession>
<dbReference type="NCBIfam" id="TIGR00119">
    <property type="entry name" value="acolac_sm"/>
    <property type="match status" value="1"/>
</dbReference>
<comment type="caution">
    <text evidence="10">The sequence shown here is derived from an EMBL/GenBank/DDBJ whole genome shotgun (WGS) entry which is preliminary data.</text>
</comment>
<organism evidence="10 11">
    <name type="scientific">Paenibacillus aurantiacus</name>
    <dbReference type="NCBI Taxonomy" id="1936118"/>
    <lineage>
        <taxon>Bacteria</taxon>
        <taxon>Bacillati</taxon>
        <taxon>Bacillota</taxon>
        <taxon>Bacilli</taxon>
        <taxon>Bacillales</taxon>
        <taxon>Paenibacillaceae</taxon>
        <taxon>Paenibacillus</taxon>
    </lineage>
</organism>
<dbReference type="RefSeq" id="WP_377494577.1">
    <property type="nucleotide sequence ID" value="NZ_JBHMDO010000022.1"/>
</dbReference>
<name>A0ABV5KR54_9BACL</name>
<evidence type="ECO:0000256" key="3">
    <source>
        <dbReference type="ARBA" id="ARBA00006341"/>
    </source>
</evidence>
<dbReference type="InterPro" id="IPR019455">
    <property type="entry name" value="Acetolactate_synth_ssu_C"/>
</dbReference>
<feature type="domain" description="ACT" evidence="9">
    <location>
        <begin position="22"/>
        <end position="97"/>
    </location>
</feature>
<dbReference type="Pfam" id="PF22629">
    <property type="entry name" value="ACT_AHAS_ss"/>
    <property type="match status" value="1"/>
</dbReference>
<evidence type="ECO:0000256" key="4">
    <source>
        <dbReference type="ARBA" id="ARBA00011744"/>
    </source>
</evidence>
<evidence type="ECO:0000256" key="1">
    <source>
        <dbReference type="ARBA" id="ARBA00004974"/>
    </source>
</evidence>
<evidence type="ECO:0000313" key="11">
    <source>
        <dbReference type="Proteomes" id="UP001589747"/>
    </source>
</evidence>
<protein>
    <recommendedName>
        <fullName evidence="8">Acetolactate synthase small subunit</fullName>
        <shortName evidence="8">AHAS</shortName>
        <shortName evidence="8">ALS</shortName>
        <ecNumber evidence="8">2.2.1.6</ecNumber>
    </recommendedName>
    <alternativeName>
        <fullName evidence="8">Acetohydroxy-acid synthase small subunit</fullName>
    </alternativeName>
</protein>
<keyword evidence="6 8" id="KW-0100">Branched-chain amino acid biosynthesis</keyword>
<evidence type="ECO:0000259" key="9">
    <source>
        <dbReference type="PROSITE" id="PS51671"/>
    </source>
</evidence>
<evidence type="ECO:0000256" key="7">
    <source>
        <dbReference type="ARBA" id="ARBA00048670"/>
    </source>
</evidence>